<dbReference type="Pfam" id="PF06094">
    <property type="entry name" value="GGACT"/>
    <property type="match status" value="1"/>
</dbReference>
<comment type="caution">
    <text evidence="5">The sequence shown here is derived from an EMBL/GenBank/DDBJ whole genome shotgun (WGS) entry which is preliminary data.</text>
</comment>
<evidence type="ECO:0000256" key="2">
    <source>
        <dbReference type="PIRSR" id="PIRSR639126-1"/>
    </source>
</evidence>
<feature type="domain" description="Gamma-glutamylcyclotransferase AIG2-like" evidence="4">
    <location>
        <begin position="6"/>
        <end position="123"/>
    </location>
</feature>
<dbReference type="PANTHER" id="PTHR12510:SF4">
    <property type="entry name" value="GAMMA-GLUTAMYLAMINECYCLOTRANSFERASE"/>
    <property type="match status" value="1"/>
</dbReference>
<organism evidence="5 6">
    <name type="scientific">Falsibacillus pallidus</name>
    <dbReference type="NCBI Taxonomy" id="493781"/>
    <lineage>
        <taxon>Bacteria</taxon>
        <taxon>Bacillati</taxon>
        <taxon>Bacillota</taxon>
        <taxon>Bacilli</taxon>
        <taxon>Bacillales</taxon>
        <taxon>Bacillaceae</taxon>
        <taxon>Falsibacillus</taxon>
    </lineage>
</organism>
<proteinExistence type="inferred from homology"/>
<dbReference type="EMBL" id="QQAY01000004">
    <property type="protein sequence ID" value="RDI43181.1"/>
    <property type="molecule type" value="Genomic_DNA"/>
</dbReference>
<dbReference type="RefSeq" id="WP_114745479.1">
    <property type="nucleotide sequence ID" value="NZ_QQAY01000004.1"/>
</dbReference>
<dbReference type="CDD" id="cd06661">
    <property type="entry name" value="GGCT_like"/>
    <property type="match status" value="2"/>
</dbReference>
<keyword evidence="5" id="KW-0808">Transferase</keyword>
<feature type="active site" description="Proton acceptor" evidence="2">
    <location>
        <position position="75"/>
    </location>
</feature>
<name>A0A370GHQ0_9BACI</name>
<dbReference type="InterPro" id="IPR009288">
    <property type="entry name" value="AIG2-like_dom"/>
</dbReference>
<dbReference type="Proteomes" id="UP000255326">
    <property type="component" value="Unassembled WGS sequence"/>
</dbReference>
<dbReference type="GO" id="GO:0016740">
    <property type="term" value="F:transferase activity"/>
    <property type="evidence" value="ECO:0007669"/>
    <property type="project" value="UniProtKB-KW"/>
</dbReference>
<evidence type="ECO:0000259" key="4">
    <source>
        <dbReference type="Pfam" id="PF06094"/>
    </source>
</evidence>
<evidence type="ECO:0000313" key="6">
    <source>
        <dbReference type="Proteomes" id="UP000255326"/>
    </source>
</evidence>
<evidence type="ECO:0000256" key="1">
    <source>
        <dbReference type="ARBA" id="ARBA00008861"/>
    </source>
</evidence>
<dbReference type="AlphaFoldDB" id="A0A370GHQ0"/>
<dbReference type="PANTHER" id="PTHR12510">
    <property type="entry name" value="TROPONIN C-AKIN-1 PROTEIN"/>
    <property type="match status" value="1"/>
</dbReference>
<keyword evidence="6" id="KW-1185">Reference proteome</keyword>
<dbReference type="InterPro" id="IPR039126">
    <property type="entry name" value="GGACT"/>
</dbReference>
<comment type="similarity">
    <text evidence="1 3">Belongs to the gamma-glutamylcyclotransferase family.</text>
</comment>
<accession>A0A370GHQ0</accession>
<protein>
    <recommendedName>
        <fullName evidence="3">Gamma-glutamylcyclotransferase family protein</fullName>
    </recommendedName>
</protein>
<reference evidence="5 6" key="1">
    <citation type="submission" date="2018-07" db="EMBL/GenBank/DDBJ databases">
        <title>Genomic Encyclopedia of Type Strains, Phase IV (KMG-IV): sequencing the most valuable type-strain genomes for metagenomic binning, comparative biology and taxonomic classification.</title>
        <authorList>
            <person name="Goeker M."/>
        </authorList>
    </citation>
    <scope>NUCLEOTIDE SEQUENCE [LARGE SCALE GENOMIC DNA]</scope>
    <source>
        <strain evidence="5 6">DSM 25281</strain>
    </source>
</reference>
<dbReference type="Pfam" id="PF13772">
    <property type="entry name" value="AIG2_2"/>
    <property type="match status" value="1"/>
</dbReference>
<evidence type="ECO:0000256" key="3">
    <source>
        <dbReference type="RuleBase" id="RU367036"/>
    </source>
</evidence>
<dbReference type="SUPFAM" id="SSF110857">
    <property type="entry name" value="Gamma-glutamyl cyclotransferase-like"/>
    <property type="match status" value="2"/>
</dbReference>
<dbReference type="OrthoDB" id="8538589at2"/>
<evidence type="ECO:0000313" key="5">
    <source>
        <dbReference type="EMBL" id="RDI43181.1"/>
    </source>
</evidence>
<dbReference type="GO" id="GO:0005829">
    <property type="term" value="C:cytosol"/>
    <property type="evidence" value="ECO:0007669"/>
    <property type="project" value="TreeGrafter"/>
</dbReference>
<sequence>MSKKLLFVYGTLRRHDNNHSFLLKERLAASQAWINGIMYDTTAGYPTVELQGTSTVYGELYEINEAILPELDELEGYHEGEEGNLFHRTICKVNTDLGEYEAIIYITGDKKLNRELIEGGDWRVHQFFTDKSKQELYYFAYGSCMDDERFAKARVDHLFKEVVGGGTLENFSMKYTFLVHDGGRGDIVEDGGAVEGVLYKVDWSAFEYLFEREGVAPGWYRPALVDINAADGMIQDVVTFIVIKKDKETCPPLHYAREIMRGAKPYVSSQYLKNLYTQVEGLQMNPNELSELKRILE</sequence>
<dbReference type="InterPro" id="IPR013024">
    <property type="entry name" value="GGCT-like"/>
</dbReference>
<dbReference type="GO" id="GO:0061929">
    <property type="term" value="F:gamma-glutamylaminecyclotransferase activity"/>
    <property type="evidence" value="ECO:0007669"/>
    <property type="project" value="InterPro"/>
</dbReference>
<dbReference type="Gene3D" id="3.10.490.10">
    <property type="entry name" value="Gamma-glutamyl cyclotransferase-like"/>
    <property type="match status" value="2"/>
</dbReference>
<dbReference type="InterPro" id="IPR036568">
    <property type="entry name" value="GGCT-like_sf"/>
</dbReference>
<gene>
    <name evidence="5" type="ORF">DFR59_104236</name>
</gene>